<dbReference type="InterPro" id="IPR018102">
    <property type="entry name" value="Ribosomal_uS11_CS"/>
</dbReference>
<dbReference type="InterPro" id="IPR036967">
    <property type="entry name" value="Ribosomal_uS11_sf"/>
</dbReference>
<dbReference type="PIRSF" id="PIRSF002131">
    <property type="entry name" value="Ribosomal_S11"/>
    <property type="match status" value="1"/>
</dbReference>
<keyword evidence="5" id="KW-0694">RNA-binding</keyword>
<dbReference type="AlphaFoldDB" id="A0A1G2H1B2"/>
<dbReference type="EMBL" id="MHNY01000016">
    <property type="protein sequence ID" value="OGZ56254.1"/>
    <property type="molecule type" value="Genomic_DNA"/>
</dbReference>
<keyword evidence="3 5" id="KW-0687">Ribonucleoprotein</keyword>
<dbReference type="GO" id="GO:1990904">
    <property type="term" value="C:ribonucleoprotein complex"/>
    <property type="evidence" value="ECO:0007669"/>
    <property type="project" value="UniProtKB-KW"/>
</dbReference>
<comment type="caution">
    <text evidence="7">The sequence shown here is derived from an EMBL/GenBank/DDBJ whole genome shotgun (WGS) entry which is preliminary data.</text>
</comment>
<dbReference type="Pfam" id="PF00411">
    <property type="entry name" value="Ribosomal_S11"/>
    <property type="match status" value="1"/>
</dbReference>
<dbReference type="GO" id="GO:0006412">
    <property type="term" value="P:translation"/>
    <property type="evidence" value="ECO:0007669"/>
    <property type="project" value="UniProtKB-UniRule"/>
</dbReference>
<dbReference type="PANTHER" id="PTHR11759">
    <property type="entry name" value="40S RIBOSOMAL PROTEIN S14/30S RIBOSOMAL PROTEIN S11"/>
    <property type="match status" value="1"/>
</dbReference>
<dbReference type="InterPro" id="IPR001971">
    <property type="entry name" value="Ribosomal_uS11"/>
</dbReference>
<dbReference type="NCBIfam" id="NF003698">
    <property type="entry name" value="PRK05309.1"/>
    <property type="match status" value="1"/>
</dbReference>
<organism evidence="7 8">
    <name type="scientific">Candidatus Ryanbacteria bacterium RIFCSPLOWO2_02_FULL_45_11c</name>
    <dbReference type="NCBI Taxonomy" id="1802128"/>
    <lineage>
        <taxon>Bacteria</taxon>
        <taxon>Candidatus Ryaniibacteriota</taxon>
    </lineage>
</organism>
<keyword evidence="2 5" id="KW-0689">Ribosomal protein</keyword>
<dbReference type="GO" id="GO:0019843">
    <property type="term" value="F:rRNA binding"/>
    <property type="evidence" value="ECO:0007669"/>
    <property type="project" value="UniProtKB-UniRule"/>
</dbReference>
<evidence type="ECO:0000256" key="6">
    <source>
        <dbReference type="RuleBase" id="RU003629"/>
    </source>
</evidence>
<evidence type="ECO:0000256" key="2">
    <source>
        <dbReference type="ARBA" id="ARBA00022980"/>
    </source>
</evidence>
<protein>
    <recommendedName>
        <fullName evidence="4 5">Small ribosomal subunit protein uS11</fullName>
    </recommendedName>
</protein>
<comment type="similarity">
    <text evidence="1 5 6">Belongs to the universal ribosomal protein uS11 family.</text>
</comment>
<evidence type="ECO:0000256" key="1">
    <source>
        <dbReference type="ARBA" id="ARBA00006194"/>
    </source>
</evidence>
<reference evidence="7 8" key="1">
    <citation type="journal article" date="2016" name="Nat. Commun.">
        <title>Thousands of microbial genomes shed light on interconnected biogeochemical processes in an aquifer system.</title>
        <authorList>
            <person name="Anantharaman K."/>
            <person name="Brown C.T."/>
            <person name="Hug L.A."/>
            <person name="Sharon I."/>
            <person name="Castelle C.J."/>
            <person name="Probst A.J."/>
            <person name="Thomas B.C."/>
            <person name="Singh A."/>
            <person name="Wilkins M.J."/>
            <person name="Karaoz U."/>
            <person name="Brodie E.L."/>
            <person name="Williams K.H."/>
            <person name="Hubbard S.S."/>
            <person name="Banfield J.F."/>
        </authorList>
    </citation>
    <scope>NUCLEOTIDE SEQUENCE [LARGE SCALE GENOMIC DNA]</scope>
</reference>
<evidence type="ECO:0000256" key="3">
    <source>
        <dbReference type="ARBA" id="ARBA00023274"/>
    </source>
</evidence>
<proteinExistence type="inferred from homology"/>
<accession>A0A1G2H1B2</accession>
<gene>
    <name evidence="5" type="primary">rpsK</name>
    <name evidence="7" type="ORF">A3H64_01460</name>
</gene>
<evidence type="ECO:0000256" key="5">
    <source>
        <dbReference type="HAMAP-Rule" id="MF_01310"/>
    </source>
</evidence>
<dbReference type="Proteomes" id="UP000178186">
    <property type="component" value="Unassembled WGS sequence"/>
</dbReference>
<dbReference type="GO" id="GO:0005840">
    <property type="term" value="C:ribosome"/>
    <property type="evidence" value="ECO:0007669"/>
    <property type="project" value="UniProtKB-KW"/>
</dbReference>
<dbReference type="HAMAP" id="MF_01310">
    <property type="entry name" value="Ribosomal_uS11"/>
    <property type="match status" value="1"/>
</dbReference>
<comment type="function">
    <text evidence="5">Located on the platform of the 30S subunit, it bridges several disparate RNA helices of the 16S rRNA. Forms part of the Shine-Dalgarno cleft in the 70S ribosome.</text>
</comment>
<evidence type="ECO:0000256" key="4">
    <source>
        <dbReference type="ARBA" id="ARBA00035160"/>
    </source>
</evidence>
<dbReference type="PROSITE" id="PS00054">
    <property type="entry name" value="RIBOSOMAL_S11"/>
    <property type="match status" value="1"/>
</dbReference>
<evidence type="ECO:0000313" key="8">
    <source>
        <dbReference type="Proteomes" id="UP000178186"/>
    </source>
</evidence>
<sequence>MKKGGAGSGESAWAASKKRVKRHVARGFAYINSTYNNTIITLTDETGAVLNSGSAGSLGFSGAKKGTPYAASKVAIQLAERAQAIGMQEVGIYVRGIGAGRESAIRSLAAGGLTITMIKDITPVAFNGPKPPKVRRV</sequence>
<dbReference type="GO" id="GO:0003735">
    <property type="term" value="F:structural constituent of ribosome"/>
    <property type="evidence" value="ECO:0007669"/>
    <property type="project" value="InterPro"/>
</dbReference>
<dbReference type="SUPFAM" id="SSF53137">
    <property type="entry name" value="Translational machinery components"/>
    <property type="match status" value="1"/>
</dbReference>
<comment type="subunit">
    <text evidence="5">Part of the 30S ribosomal subunit. Interacts with proteins S7 and S18. Binds to IF-3.</text>
</comment>
<evidence type="ECO:0000313" key="7">
    <source>
        <dbReference type="EMBL" id="OGZ56254.1"/>
    </source>
</evidence>
<dbReference type="Gene3D" id="3.30.420.80">
    <property type="entry name" value="Ribosomal protein S11"/>
    <property type="match status" value="1"/>
</dbReference>
<dbReference type="STRING" id="1802128.A3H64_01460"/>
<name>A0A1G2H1B2_9BACT</name>
<keyword evidence="5" id="KW-0699">rRNA-binding</keyword>